<dbReference type="InterPro" id="IPR023393">
    <property type="entry name" value="START-like_dom_sf"/>
</dbReference>
<dbReference type="RefSeq" id="WP_089910183.1">
    <property type="nucleotide sequence ID" value="NZ_FOBB01000002.1"/>
</dbReference>
<dbReference type="STRING" id="573321.SAMN04488505_102605"/>
<dbReference type="Gene3D" id="3.30.530.20">
    <property type="match status" value="1"/>
</dbReference>
<dbReference type="AlphaFoldDB" id="A0A1H7RDQ7"/>
<keyword evidence="4" id="KW-1185">Reference proteome</keyword>
<proteinExistence type="inferred from homology"/>
<dbReference type="CDD" id="cd08901">
    <property type="entry name" value="SRPBCC_CalC_Aha1-like_8"/>
    <property type="match status" value="1"/>
</dbReference>
<feature type="domain" description="Activator of Hsp90 ATPase homologue 1/2-like C-terminal" evidence="2">
    <location>
        <begin position="19"/>
        <end position="138"/>
    </location>
</feature>
<name>A0A1H7RDQ7_9BACT</name>
<comment type="similarity">
    <text evidence="1">Belongs to the AHA1 family.</text>
</comment>
<evidence type="ECO:0000259" key="2">
    <source>
        <dbReference type="Pfam" id="PF08327"/>
    </source>
</evidence>
<dbReference type="InterPro" id="IPR013538">
    <property type="entry name" value="ASHA1/2-like_C"/>
</dbReference>
<evidence type="ECO:0000313" key="4">
    <source>
        <dbReference type="Proteomes" id="UP000198984"/>
    </source>
</evidence>
<sequence length="156" mass="17184">MAANENKPFAKAEMLIRKPVKEVFDAFVNPEVITKFWFTHSSGPLVAGKKVEWTWSMFNLTVPVFVKSVTPDKEIVMEWGNGEDITLVTWIFKPLAGKGTFVSVVNEGFKGDAAKVLAAVRDSTEGFTIVLAGAKAYLELGVQLNLVADKFPEGHH</sequence>
<dbReference type="Proteomes" id="UP000198984">
    <property type="component" value="Unassembled WGS sequence"/>
</dbReference>
<reference evidence="3 4" key="1">
    <citation type="submission" date="2016-10" db="EMBL/GenBank/DDBJ databases">
        <authorList>
            <person name="de Groot N.N."/>
        </authorList>
    </citation>
    <scope>NUCLEOTIDE SEQUENCE [LARGE SCALE GENOMIC DNA]</scope>
    <source>
        <strain evidence="3 4">DSM 21039</strain>
    </source>
</reference>
<evidence type="ECO:0000313" key="3">
    <source>
        <dbReference type="EMBL" id="SEL58313.1"/>
    </source>
</evidence>
<dbReference type="Pfam" id="PF08327">
    <property type="entry name" value="AHSA1"/>
    <property type="match status" value="1"/>
</dbReference>
<accession>A0A1H7RDQ7</accession>
<organism evidence="3 4">
    <name type="scientific">Chitinophaga rupis</name>
    <dbReference type="NCBI Taxonomy" id="573321"/>
    <lineage>
        <taxon>Bacteria</taxon>
        <taxon>Pseudomonadati</taxon>
        <taxon>Bacteroidota</taxon>
        <taxon>Chitinophagia</taxon>
        <taxon>Chitinophagales</taxon>
        <taxon>Chitinophagaceae</taxon>
        <taxon>Chitinophaga</taxon>
    </lineage>
</organism>
<evidence type="ECO:0000256" key="1">
    <source>
        <dbReference type="ARBA" id="ARBA00006817"/>
    </source>
</evidence>
<protein>
    <submittedName>
        <fullName evidence="3">Uncharacterized conserved protein YndB, AHSA1/START domain</fullName>
    </submittedName>
</protein>
<gene>
    <name evidence="3" type="ORF">SAMN04488505_102605</name>
</gene>
<dbReference type="EMBL" id="FOBB01000002">
    <property type="protein sequence ID" value="SEL58313.1"/>
    <property type="molecule type" value="Genomic_DNA"/>
</dbReference>
<dbReference type="SUPFAM" id="SSF55961">
    <property type="entry name" value="Bet v1-like"/>
    <property type="match status" value="1"/>
</dbReference>